<proteinExistence type="predicted"/>
<evidence type="ECO:0000313" key="2">
    <source>
        <dbReference type="Proteomes" id="UP000014539"/>
    </source>
</evidence>
<protein>
    <submittedName>
        <fullName evidence="1">Uncharacterized protein</fullName>
    </submittedName>
</protein>
<name>S3XIC2_9BACT</name>
<dbReference type="EMBL" id="AGYD01000003">
    <property type="protein sequence ID" value="EPH09856.1"/>
    <property type="molecule type" value="Genomic_DNA"/>
</dbReference>
<dbReference type="HOGENOM" id="CLU_2367577_0_0_7"/>
<dbReference type="AlphaFoldDB" id="S3XIC2"/>
<sequence length="95" mass="11724">MKNNGDRWIFEILEASKFKDIERQREILGDIALYCIKRFKIYISHHKRNIKHSKHFKHEIKFFYDLCIENIKCEELLRKIFNKDLEILKNIDIKD</sequence>
<gene>
    <name evidence="1" type="ORF">HMPREF9309_00493</name>
</gene>
<dbReference type="Proteomes" id="UP000014539">
    <property type="component" value="Unassembled WGS sequence"/>
</dbReference>
<comment type="caution">
    <text evidence="1">The sequence shown here is derived from an EMBL/GenBank/DDBJ whole genome shotgun (WGS) entry which is preliminary data.</text>
</comment>
<dbReference type="RefSeq" id="WP_016646348.1">
    <property type="nucleotide sequence ID" value="NZ_KE340326.1"/>
</dbReference>
<keyword evidence="2" id="KW-1185">Reference proteome</keyword>
<evidence type="ECO:0000313" key="1">
    <source>
        <dbReference type="EMBL" id="EPH09856.1"/>
    </source>
</evidence>
<dbReference type="PATRIC" id="fig|883165.3.peg.499"/>
<reference evidence="1 2" key="1">
    <citation type="submission" date="2013-06" db="EMBL/GenBank/DDBJ databases">
        <title>The Genome Sequence of Campylobacter ureolyticus ACS-301-V-SCH3B.</title>
        <authorList>
            <consortium name="The Broad Institute Genomics Platform"/>
            <person name="Earl A."/>
            <person name="Ward D."/>
            <person name="Feldgarden M."/>
            <person name="Gevers D."/>
            <person name="Saerens B."/>
            <person name="Vaneechoutte M."/>
            <person name="Walker B."/>
            <person name="Young S."/>
            <person name="Zeng Q."/>
            <person name="Gargeya S."/>
            <person name="Fitzgerald M."/>
            <person name="Haas B."/>
            <person name="Abouelleil A."/>
            <person name="Allen A.W."/>
            <person name="Alvarado L."/>
            <person name="Arachchi H.M."/>
            <person name="Berlin A.M."/>
            <person name="Chapman S.B."/>
            <person name="Gainer-Dewar J."/>
            <person name="Goldberg J."/>
            <person name="Griggs A."/>
            <person name="Gujja S."/>
            <person name="Hansen M."/>
            <person name="Howarth C."/>
            <person name="Imamovic A."/>
            <person name="Ireland A."/>
            <person name="Larimer J."/>
            <person name="McCowan C."/>
            <person name="Murphy C."/>
            <person name="Pearson M."/>
            <person name="Poon T.W."/>
            <person name="Priest M."/>
            <person name="Roberts A."/>
            <person name="Saif S."/>
            <person name="Shea T."/>
            <person name="Sisk P."/>
            <person name="Sykes S."/>
            <person name="Wortman J."/>
            <person name="Nusbaum C."/>
            <person name="Birren B."/>
        </authorList>
    </citation>
    <scope>NUCLEOTIDE SEQUENCE [LARGE SCALE GENOMIC DNA]</scope>
    <source>
        <strain evidence="1 2">ACS-301-V-Sch3b</strain>
    </source>
</reference>
<organism evidence="1 2">
    <name type="scientific">Campylobacter ureolyticus ACS-301-V-Sch3b</name>
    <dbReference type="NCBI Taxonomy" id="883165"/>
    <lineage>
        <taxon>Bacteria</taxon>
        <taxon>Pseudomonadati</taxon>
        <taxon>Campylobacterota</taxon>
        <taxon>Epsilonproteobacteria</taxon>
        <taxon>Campylobacterales</taxon>
        <taxon>Campylobacteraceae</taxon>
        <taxon>Campylobacter</taxon>
    </lineage>
</organism>
<accession>S3XIC2</accession>